<accession>A0ABY7VM54</accession>
<keyword evidence="2" id="KW-1185">Reference proteome</keyword>
<dbReference type="RefSeq" id="WP_274054858.1">
    <property type="nucleotide sequence ID" value="NZ_CP059693.1"/>
</dbReference>
<name>A0ABY7VM54_9GAMM</name>
<dbReference type="Proteomes" id="UP001215231">
    <property type="component" value="Chromosome"/>
</dbReference>
<proteinExistence type="predicted"/>
<reference evidence="1 2" key="1">
    <citation type="journal article" date="2022" name="Mar. Drugs">
        <title>Bioassay-Guided Fractionation Leads to the Detection of Cholic Acid Generated by the Rare Thalassomonas sp.</title>
        <authorList>
            <person name="Pheiffer F."/>
            <person name="Schneider Y.K."/>
            <person name="Hansen E.H."/>
            <person name="Andersen J.H."/>
            <person name="Isaksson J."/>
            <person name="Busche T."/>
            <person name="R C."/>
            <person name="Kalinowski J."/>
            <person name="Zyl L.V."/>
            <person name="Trindade M."/>
        </authorList>
    </citation>
    <scope>NUCLEOTIDE SEQUENCE [LARGE SCALE GENOMIC DNA]</scope>
    <source>
        <strain evidence="1 2">A5K-61T</strain>
    </source>
</reference>
<evidence type="ECO:0000313" key="2">
    <source>
        <dbReference type="Proteomes" id="UP001215231"/>
    </source>
</evidence>
<organism evidence="1 2">
    <name type="scientific">Thalassomonas haliotis</name>
    <dbReference type="NCBI Taxonomy" id="485448"/>
    <lineage>
        <taxon>Bacteria</taxon>
        <taxon>Pseudomonadati</taxon>
        <taxon>Pseudomonadota</taxon>
        <taxon>Gammaproteobacteria</taxon>
        <taxon>Alteromonadales</taxon>
        <taxon>Colwelliaceae</taxon>
        <taxon>Thalassomonas</taxon>
    </lineage>
</organism>
<gene>
    <name evidence="1" type="ORF">H3N35_13305</name>
</gene>
<sequence>MPKLIITNVISGEQVLSRKIVPPEVKNITKEADKTKRTSTNTRKPTLDKILANEFQPGSEEPTLLLGKWLSTEQGSKGFCEIEFLDVQHQIRMRVFGLDKRGNKVELAEVGVDIFSDNETSPGNKFSANFDFPLIEASLHGWVKQGVLVISVFNVYKNSANGRNYFCREFFYAA</sequence>
<evidence type="ECO:0000313" key="1">
    <source>
        <dbReference type="EMBL" id="WDE14304.1"/>
    </source>
</evidence>
<dbReference type="EMBL" id="CP059693">
    <property type="protein sequence ID" value="WDE14304.1"/>
    <property type="molecule type" value="Genomic_DNA"/>
</dbReference>
<protein>
    <submittedName>
        <fullName evidence="1">Uncharacterized protein</fullName>
    </submittedName>
</protein>